<dbReference type="Proteomes" id="UP000494216">
    <property type="component" value="Unassembled WGS sequence"/>
</dbReference>
<evidence type="ECO:0000256" key="1">
    <source>
        <dbReference type="ARBA" id="ARBA00022490"/>
    </source>
</evidence>
<dbReference type="SUPFAM" id="SSF64288">
    <property type="entry name" value="Chorismate lyase-like"/>
    <property type="match status" value="1"/>
</dbReference>
<accession>A0A8S0XEN2</accession>
<organism evidence="5 6">
    <name type="scientific">Candidatus Methylobacter favarea</name>
    <dbReference type="NCBI Taxonomy" id="2707345"/>
    <lineage>
        <taxon>Bacteria</taxon>
        <taxon>Pseudomonadati</taxon>
        <taxon>Pseudomonadota</taxon>
        <taxon>Gammaproteobacteria</taxon>
        <taxon>Methylococcales</taxon>
        <taxon>Methylococcaceae</taxon>
        <taxon>Methylobacter</taxon>
    </lineage>
</organism>
<dbReference type="HAMAP" id="MF_01632">
    <property type="entry name" value="UbiC"/>
    <property type="match status" value="1"/>
</dbReference>
<keyword evidence="4 5" id="KW-0670">Pyruvate</keyword>
<feature type="binding site" evidence="4">
    <location>
        <position position="82"/>
    </location>
    <ligand>
        <name>substrate</name>
    </ligand>
</feature>
<keyword evidence="2 4" id="KW-0831">Ubiquinone biosynthesis</keyword>
<comment type="caution">
    <text evidence="5">The sequence shown here is derived from an EMBL/GenBank/DDBJ whole genome shotgun (WGS) entry which is preliminary data.</text>
</comment>
<dbReference type="AlphaFoldDB" id="A0A8S0XEN2"/>
<dbReference type="PANTHER" id="PTHR38683:SF1">
    <property type="entry name" value="CHORISMATE PYRUVATE-LYASE"/>
    <property type="match status" value="1"/>
</dbReference>
<sequence>MAIKSFLFSREPLWIENRQGIRRTLPEAVQSWTYEPGSLTRRLRSYYGNSIAVKILFHQWHMPFLSERRLLKLAENKYSLTREVLLHADGKPLIMARTIIPEKTIKVARSNLSHLGNRPLGEVIFSDPALERMEMDVTLIHQSTWTQAARNEAKLEQPVWGRRTVYAIRHRQMLVSEFFLPELLKII</sequence>
<dbReference type="GO" id="GO:0008813">
    <property type="term" value="F:chorismate lyase activity"/>
    <property type="evidence" value="ECO:0007669"/>
    <property type="project" value="UniProtKB-UniRule"/>
</dbReference>
<comment type="subcellular location">
    <subcellularLocation>
        <location evidence="4">Cytoplasm</location>
    </subcellularLocation>
</comment>
<dbReference type="EMBL" id="CADCXN010000042">
    <property type="protein sequence ID" value="CAA9889914.1"/>
    <property type="molecule type" value="Genomic_DNA"/>
</dbReference>
<gene>
    <name evidence="4 5" type="primary">ubiC</name>
    <name evidence="5" type="ORF">METHB2_150038</name>
</gene>
<dbReference type="InterPro" id="IPR028978">
    <property type="entry name" value="Chorismate_lyase_/UTRA_dom_sf"/>
</dbReference>
<dbReference type="GO" id="GO:0042866">
    <property type="term" value="P:pyruvate biosynthetic process"/>
    <property type="evidence" value="ECO:0007669"/>
    <property type="project" value="UniProtKB-UniRule"/>
</dbReference>
<comment type="function">
    <text evidence="4">Removes the pyruvyl group from chorismate, with concomitant aromatization of the ring, to provide 4-hydroxybenzoate (4HB) for the ubiquinone pathway.</text>
</comment>
<comment type="pathway">
    <text evidence="4">Cofactor biosynthesis; ubiquinone biosynthesis.</text>
</comment>
<dbReference type="Gene3D" id="3.40.1410.10">
    <property type="entry name" value="Chorismate lyase-like"/>
    <property type="match status" value="1"/>
</dbReference>
<dbReference type="InterPro" id="IPR007440">
    <property type="entry name" value="Chorismate--pyruvate_lyase"/>
</dbReference>
<comment type="caution">
    <text evidence="4">Lacks conserved residue(s) required for the propagation of feature annotation.</text>
</comment>
<proteinExistence type="inferred from homology"/>
<dbReference type="PANTHER" id="PTHR38683">
    <property type="entry name" value="CHORISMATE PYRUVATE-LYASE"/>
    <property type="match status" value="1"/>
</dbReference>
<evidence type="ECO:0000256" key="3">
    <source>
        <dbReference type="ARBA" id="ARBA00023239"/>
    </source>
</evidence>
<name>A0A8S0XEN2_9GAMM</name>
<protein>
    <recommendedName>
        <fullName evidence="4">Probable chorismate pyruvate-lyase</fullName>
        <shortName evidence="4">CL</shortName>
        <shortName evidence="4">CPL</shortName>
        <ecNumber evidence="4">4.1.3.40</ecNumber>
    </recommendedName>
</protein>
<dbReference type="RefSeq" id="WP_174624886.1">
    <property type="nucleotide sequence ID" value="NZ_CADCXN010000042.1"/>
</dbReference>
<evidence type="ECO:0000313" key="5">
    <source>
        <dbReference type="EMBL" id="CAA9889914.1"/>
    </source>
</evidence>
<dbReference type="Pfam" id="PF04345">
    <property type="entry name" value="Chor_lyase"/>
    <property type="match status" value="1"/>
</dbReference>
<comment type="catalytic activity">
    <reaction evidence="4">
        <text>chorismate = 4-hydroxybenzoate + pyruvate</text>
        <dbReference type="Rhea" id="RHEA:16505"/>
        <dbReference type="ChEBI" id="CHEBI:15361"/>
        <dbReference type="ChEBI" id="CHEBI:17879"/>
        <dbReference type="ChEBI" id="CHEBI:29748"/>
        <dbReference type="EC" id="4.1.3.40"/>
    </reaction>
</comment>
<dbReference type="GO" id="GO:0005829">
    <property type="term" value="C:cytosol"/>
    <property type="evidence" value="ECO:0007669"/>
    <property type="project" value="TreeGrafter"/>
</dbReference>
<reference evidence="5 6" key="1">
    <citation type="submission" date="2020-02" db="EMBL/GenBank/DDBJ databases">
        <authorList>
            <person name="Hogendoorn C."/>
        </authorList>
    </citation>
    <scope>NUCLEOTIDE SEQUENCE [LARGE SCALE GENOMIC DNA]</scope>
    <source>
        <strain evidence="5">METHB21</strain>
    </source>
</reference>
<feature type="binding site" evidence="4">
    <location>
        <position position="177"/>
    </location>
    <ligand>
        <name>substrate</name>
    </ligand>
</feature>
<evidence type="ECO:0000256" key="2">
    <source>
        <dbReference type="ARBA" id="ARBA00022688"/>
    </source>
</evidence>
<keyword evidence="3 4" id="KW-0456">Lyase</keyword>
<keyword evidence="1 4" id="KW-0963">Cytoplasm</keyword>
<evidence type="ECO:0000256" key="4">
    <source>
        <dbReference type="HAMAP-Rule" id="MF_01632"/>
    </source>
</evidence>
<feature type="binding site" evidence="4">
    <location>
        <position position="120"/>
    </location>
    <ligand>
        <name>substrate</name>
    </ligand>
</feature>
<comment type="similarity">
    <text evidence="4">Belongs to the UbiC family.</text>
</comment>
<keyword evidence="6" id="KW-1185">Reference proteome</keyword>
<evidence type="ECO:0000313" key="6">
    <source>
        <dbReference type="Proteomes" id="UP000494216"/>
    </source>
</evidence>
<dbReference type="EC" id="4.1.3.40" evidence="4"/>
<dbReference type="GO" id="GO:0006744">
    <property type="term" value="P:ubiquinone biosynthetic process"/>
    <property type="evidence" value="ECO:0007669"/>
    <property type="project" value="UniProtKB-UniRule"/>
</dbReference>